<dbReference type="FunFam" id="3.90.1410.10:FF:000014">
    <property type="entry name" value="SET domain-containing protein"/>
    <property type="match status" value="1"/>
</dbReference>
<protein>
    <recommendedName>
        <fullName evidence="1">SET domain-containing protein</fullName>
    </recommendedName>
</protein>
<dbReference type="PANTHER" id="PTHR13271">
    <property type="entry name" value="UNCHARACTERIZED PUTATIVE METHYLTRANSFERASE"/>
    <property type="match status" value="1"/>
</dbReference>
<dbReference type="PANTHER" id="PTHR13271:SF76">
    <property type="entry name" value="SET DOMAIN-CONTAINING PROTEIN 8"/>
    <property type="match status" value="1"/>
</dbReference>
<organism evidence="2 3">
    <name type="scientific">Monascus purpureus</name>
    <name type="common">Red mold</name>
    <name type="synonym">Monascus anka</name>
    <dbReference type="NCBI Taxonomy" id="5098"/>
    <lineage>
        <taxon>Eukaryota</taxon>
        <taxon>Fungi</taxon>
        <taxon>Dikarya</taxon>
        <taxon>Ascomycota</taxon>
        <taxon>Pezizomycotina</taxon>
        <taxon>Eurotiomycetes</taxon>
        <taxon>Eurotiomycetidae</taxon>
        <taxon>Eurotiales</taxon>
        <taxon>Aspergillaceae</taxon>
        <taxon>Monascus</taxon>
    </lineage>
</organism>
<feature type="domain" description="SET" evidence="1">
    <location>
        <begin position="23"/>
        <end position="278"/>
    </location>
</feature>
<gene>
    <name evidence="2" type="ORF">MPDQ_006320</name>
</gene>
<dbReference type="OrthoDB" id="441812at2759"/>
<dbReference type="InterPro" id="IPR001214">
    <property type="entry name" value="SET_dom"/>
</dbReference>
<dbReference type="GO" id="GO:0016279">
    <property type="term" value="F:protein-lysine N-methyltransferase activity"/>
    <property type="evidence" value="ECO:0007669"/>
    <property type="project" value="TreeGrafter"/>
</dbReference>
<evidence type="ECO:0000313" key="3">
    <source>
        <dbReference type="Proteomes" id="UP000319663"/>
    </source>
</evidence>
<dbReference type="AlphaFoldDB" id="A0A507QYA1"/>
<name>A0A507QYA1_MONPU</name>
<dbReference type="GO" id="GO:0005634">
    <property type="term" value="C:nucleus"/>
    <property type="evidence" value="ECO:0007669"/>
    <property type="project" value="TreeGrafter"/>
</dbReference>
<dbReference type="Proteomes" id="UP000319663">
    <property type="component" value="Unassembled WGS sequence"/>
</dbReference>
<dbReference type="EMBL" id="VIFY01000053">
    <property type="protein sequence ID" value="TQB72983.1"/>
    <property type="molecule type" value="Genomic_DNA"/>
</dbReference>
<dbReference type="InterPro" id="IPR046341">
    <property type="entry name" value="SET_dom_sf"/>
</dbReference>
<comment type="caution">
    <text evidence="2">The sequence shown here is derived from an EMBL/GenBank/DDBJ whole genome shotgun (WGS) entry which is preliminary data.</text>
</comment>
<keyword evidence="3" id="KW-1185">Reference proteome</keyword>
<evidence type="ECO:0000259" key="1">
    <source>
        <dbReference type="PROSITE" id="PS50280"/>
    </source>
</evidence>
<dbReference type="PROSITE" id="PS50280">
    <property type="entry name" value="SET"/>
    <property type="match status" value="1"/>
</dbReference>
<reference evidence="2 3" key="1">
    <citation type="submission" date="2019-06" db="EMBL/GenBank/DDBJ databases">
        <title>Wine fermentation using esterase from Monascus purpureus.</title>
        <authorList>
            <person name="Geng C."/>
            <person name="Zhang Y."/>
        </authorList>
    </citation>
    <scope>NUCLEOTIDE SEQUENCE [LARGE SCALE GENOMIC DNA]</scope>
    <source>
        <strain evidence="2">HQ1</strain>
    </source>
</reference>
<proteinExistence type="predicted"/>
<sequence>MKREYLPLEALPAWVILNGITLDSISFRRFKSESDGADKGAAVVASAERSSNEAGNSDGALTLIRVPWDMILSLDGVGTYAKSDWHLREVLEAVNDFGKTARGAILIFLLIQLTSGSPDFAEKKRQKIGVSNPWTEYTKFLPSSIPLPSMYTDEEKELLRGTSLRTAVEAKNAALEREFDHLRQCTEGIPWCQDYWWDEETGKLTIDDWKYVDAIYRSRMVDLPGSGHSLVPCIDMVNHASSERVNALYDRDEGGDAVLRLRLGKELQVGEEVTISYGDEKAAAEMVFSYGFLEDSTRSARQIFLDLDISNDDPLKLVKKAFCKEVSGVRLSVDSSDPEHTQWDSPFIWWACVNEEDGLDFSVLQTTDGGKELRAIWKGEEFGNPENFRDKLAADPLWDVFQLRAVVILLGRLEAQLSILQQTEEIISDVRKDENLLNTIFRPDVFGTVSRLRKLEADLLLKGIDDLVQSKNTLLTSETVSKYLSRQSEEAEDFS</sequence>
<dbReference type="STRING" id="5098.A0A507QYA1"/>
<evidence type="ECO:0000313" key="2">
    <source>
        <dbReference type="EMBL" id="TQB72983.1"/>
    </source>
</evidence>
<dbReference type="SUPFAM" id="SSF82199">
    <property type="entry name" value="SET domain"/>
    <property type="match status" value="1"/>
</dbReference>
<dbReference type="CDD" id="cd10527">
    <property type="entry name" value="SET_LSMT"/>
    <property type="match status" value="1"/>
</dbReference>
<dbReference type="InterPro" id="IPR050600">
    <property type="entry name" value="SETD3_SETD6_MTase"/>
</dbReference>
<dbReference type="Gene3D" id="3.90.1410.10">
    <property type="entry name" value="set domain protein methyltransferase, domain 1"/>
    <property type="match status" value="1"/>
</dbReference>
<accession>A0A507QYA1</accession>